<dbReference type="EMBL" id="AYYO01000044">
    <property type="protein sequence ID" value="KRM54801.1"/>
    <property type="molecule type" value="Genomic_DNA"/>
</dbReference>
<proteinExistence type="predicted"/>
<dbReference type="Proteomes" id="UP000051679">
    <property type="component" value="Unassembled WGS sequence"/>
</dbReference>
<evidence type="ECO:0000313" key="1">
    <source>
        <dbReference type="EMBL" id="KRM54801.1"/>
    </source>
</evidence>
<sequence length="85" mass="9790">MSDEDFHATYAELPVIPQKVADYIQKAKAGTWGIIDCYYHVADNVTACGLDGVRDWERWIVDHQDTFARAWLDGYQIEEGQHEES</sequence>
<reference evidence="1 2" key="1">
    <citation type="journal article" date="2015" name="Genome Announc.">
        <title>Expanding the biotechnology potential of lactobacilli through comparative genomics of 213 strains and associated genera.</title>
        <authorList>
            <person name="Sun Z."/>
            <person name="Harris H.M."/>
            <person name="McCann A."/>
            <person name="Guo C."/>
            <person name="Argimon S."/>
            <person name="Zhang W."/>
            <person name="Yang X."/>
            <person name="Jeffery I.B."/>
            <person name="Cooney J.C."/>
            <person name="Kagawa T.F."/>
            <person name="Liu W."/>
            <person name="Song Y."/>
            <person name="Salvetti E."/>
            <person name="Wrobel A."/>
            <person name="Rasinkangas P."/>
            <person name="Parkhill J."/>
            <person name="Rea M.C."/>
            <person name="O'Sullivan O."/>
            <person name="Ritari J."/>
            <person name="Douillard F.P."/>
            <person name="Paul Ross R."/>
            <person name="Yang R."/>
            <person name="Briner A.E."/>
            <person name="Felis G.E."/>
            <person name="de Vos W.M."/>
            <person name="Barrangou R."/>
            <person name="Klaenhammer T.R."/>
            <person name="Caufield P.W."/>
            <person name="Cui Y."/>
            <person name="Zhang H."/>
            <person name="O'Toole P.W."/>
        </authorList>
    </citation>
    <scope>NUCLEOTIDE SEQUENCE [LARGE SCALE GENOMIC DNA]</scope>
    <source>
        <strain evidence="1 2">DSM 20505</strain>
    </source>
</reference>
<dbReference type="STRING" id="1291052.FC18_GL002218"/>
<keyword evidence="2" id="KW-1185">Reference proteome</keyword>
<evidence type="ECO:0008006" key="3">
    <source>
        <dbReference type="Google" id="ProtNLM"/>
    </source>
</evidence>
<dbReference type="InterPro" id="IPR012865">
    <property type="entry name" value="DUF1642"/>
</dbReference>
<protein>
    <recommendedName>
        <fullName evidence="3">DUF1642 domain-containing protein</fullName>
    </recommendedName>
</protein>
<accession>A0A0R1ZIK9</accession>
<organism evidence="1 2">
    <name type="scientific">Lacticaseibacillus sharpeae JCM 1186 = DSM 20505</name>
    <dbReference type="NCBI Taxonomy" id="1291052"/>
    <lineage>
        <taxon>Bacteria</taxon>
        <taxon>Bacillati</taxon>
        <taxon>Bacillota</taxon>
        <taxon>Bacilli</taxon>
        <taxon>Lactobacillales</taxon>
        <taxon>Lactobacillaceae</taxon>
        <taxon>Lacticaseibacillus</taxon>
    </lineage>
</organism>
<name>A0A0R1ZIK9_9LACO</name>
<comment type="caution">
    <text evidence="1">The sequence shown here is derived from an EMBL/GenBank/DDBJ whole genome shotgun (WGS) entry which is preliminary data.</text>
</comment>
<dbReference type="AlphaFoldDB" id="A0A0R1ZIK9"/>
<dbReference type="Pfam" id="PF07852">
    <property type="entry name" value="DUF1642"/>
    <property type="match status" value="1"/>
</dbReference>
<dbReference type="PATRIC" id="fig|1291052.5.peg.2284"/>
<evidence type="ECO:0000313" key="2">
    <source>
        <dbReference type="Proteomes" id="UP000051679"/>
    </source>
</evidence>
<gene>
    <name evidence="1" type="ORF">FC18_GL002218</name>
</gene>